<protein>
    <submittedName>
        <fullName evidence="5">HTH-type transcriptional repressor YvoA</fullName>
    </submittedName>
</protein>
<keyword evidence="3" id="KW-0804">Transcription</keyword>
<dbReference type="GO" id="GO:0003700">
    <property type="term" value="F:DNA-binding transcription factor activity"/>
    <property type="evidence" value="ECO:0007669"/>
    <property type="project" value="InterPro"/>
</dbReference>
<feature type="domain" description="HTH gntR-type" evidence="4">
    <location>
        <begin position="16"/>
        <end position="84"/>
    </location>
</feature>
<dbReference type="GO" id="GO:0003677">
    <property type="term" value="F:DNA binding"/>
    <property type="evidence" value="ECO:0007669"/>
    <property type="project" value="UniProtKB-KW"/>
</dbReference>
<evidence type="ECO:0000313" key="5">
    <source>
        <dbReference type="EMBL" id="AQZ53785.1"/>
    </source>
</evidence>
<dbReference type="Gene3D" id="3.40.1410.10">
    <property type="entry name" value="Chorismate lyase-like"/>
    <property type="match status" value="1"/>
</dbReference>
<name>A0A1U9Z7W1_9HYPH</name>
<reference evidence="5 6" key="1">
    <citation type="submission" date="2017-03" db="EMBL/GenBank/DDBJ databases">
        <title>Foreign affairs: Plasmid Transfer between Roseobacters and Rhizobia.</title>
        <authorList>
            <person name="Bartling P."/>
            <person name="Bunk B."/>
            <person name="Overmann J."/>
            <person name="Brinkmann H."/>
            <person name="Petersen J."/>
        </authorList>
    </citation>
    <scope>NUCLEOTIDE SEQUENCE [LARGE SCALE GENOMIC DNA]</scope>
    <source>
        <strain evidence="5 6">MACL11</strain>
        <plasmid evidence="6">Plasmid pmm593</plasmid>
    </source>
</reference>
<geneLocation type="plasmid" evidence="6">
    <name>pmm593</name>
</geneLocation>
<dbReference type="SUPFAM" id="SSF46785">
    <property type="entry name" value="Winged helix' DNA-binding domain"/>
    <property type="match status" value="1"/>
</dbReference>
<dbReference type="OrthoDB" id="7334968at2"/>
<organism evidence="5 6">
    <name type="scientific">Martelella mediterranea DSM 17316</name>
    <dbReference type="NCBI Taxonomy" id="1122214"/>
    <lineage>
        <taxon>Bacteria</taxon>
        <taxon>Pseudomonadati</taxon>
        <taxon>Pseudomonadota</taxon>
        <taxon>Alphaproteobacteria</taxon>
        <taxon>Hyphomicrobiales</taxon>
        <taxon>Aurantimonadaceae</taxon>
        <taxon>Martelella</taxon>
    </lineage>
</organism>
<evidence type="ECO:0000256" key="3">
    <source>
        <dbReference type="ARBA" id="ARBA00023163"/>
    </source>
</evidence>
<evidence type="ECO:0000256" key="2">
    <source>
        <dbReference type="ARBA" id="ARBA00023125"/>
    </source>
</evidence>
<gene>
    <name evidence="5" type="primary">yvoA_6</name>
    <name evidence="5" type="ORF">Mame_04493</name>
</gene>
<dbReference type="EMBL" id="CP020331">
    <property type="protein sequence ID" value="AQZ53785.1"/>
    <property type="molecule type" value="Genomic_DNA"/>
</dbReference>
<dbReference type="Proteomes" id="UP000191135">
    <property type="component" value="Plasmid pMM593"/>
</dbReference>
<keyword evidence="6" id="KW-1185">Reference proteome</keyword>
<dbReference type="InterPro" id="IPR028978">
    <property type="entry name" value="Chorismate_lyase_/UTRA_dom_sf"/>
</dbReference>
<dbReference type="SMART" id="SM00866">
    <property type="entry name" value="UTRA"/>
    <property type="match status" value="1"/>
</dbReference>
<dbReference type="InterPro" id="IPR000524">
    <property type="entry name" value="Tscrpt_reg_HTH_GntR"/>
</dbReference>
<dbReference type="CDD" id="cd07377">
    <property type="entry name" value="WHTH_GntR"/>
    <property type="match status" value="1"/>
</dbReference>
<dbReference type="GO" id="GO:0045892">
    <property type="term" value="P:negative regulation of DNA-templated transcription"/>
    <property type="evidence" value="ECO:0007669"/>
    <property type="project" value="TreeGrafter"/>
</dbReference>
<dbReference type="Gene3D" id="1.10.10.10">
    <property type="entry name" value="Winged helix-like DNA-binding domain superfamily/Winged helix DNA-binding domain"/>
    <property type="match status" value="1"/>
</dbReference>
<dbReference type="eggNOG" id="COG2188">
    <property type="taxonomic scope" value="Bacteria"/>
</dbReference>
<dbReference type="PANTHER" id="PTHR44846">
    <property type="entry name" value="MANNOSYL-D-GLYCERATE TRANSPORT/METABOLISM SYSTEM REPRESSOR MNGR-RELATED"/>
    <property type="match status" value="1"/>
</dbReference>
<dbReference type="PANTHER" id="PTHR44846:SF1">
    <property type="entry name" value="MANNOSYL-D-GLYCERATE TRANSPORT_METABOLISM SYSTEM REPRESSOR MNGR-RELATED"/>
    <property type="match status" value="1"/>
</dbReference>
<dbReference type="PRINTS" id="PR00035">
    <property type="entry name" value="HTHGNTR"/>
</dbReference>
<dbReference type="InterPro" id="IPR011663">
    <property type="entry name" value="UTRA"/>
</dbReference>
<keyword evidence="2" id="KW-0238">DNA-binding</keyword>
<accession>A0A1U9Z7W1</accession>
<dbReference type="InterPro" id="IPR036388">
    <property type="entry name" value="WH-like_DNA-bd_sf"/>
</dbReference>
<evidence type="ECO:0000256" key="1">
    <source>
        <dbReference type="ARBA" id="ARBA00023015"/>
    </source>
</evidence>
<dbReference type="InterPro" id="IPR036390">
    <property type="entry name" value="WH_DNA-bd_sf"/>
</dbReference>
<dbReference type="KEGG" id="mmed:Mame_04493"/>
<keyword evidence="5" id="KW-0614">Plasmid</keyword>
<dbReference type="SMART" id="SM00345">
    <property type="entry name" value="HTH_GNTR"/>
    <property type="match status" value="1"/>
</dbReference>
<keyword evidence="1" id="KW-0805">Transcription regulation</keyword>
<dbReference type="Pfam" id="PF07702">
    <property type="entry name" value="UTRA"/>
    <property type="match status" value="1"/>
</dbReference>
<dbReference type="SUPFAM" id="SSF64288">
    <property type="entry name" value="Chorismate lyase-like"/>
    <property type="match status" value="1"/>
</dbReference>
<dbReference type="InterPro" id="IPR050679">
    <property type="entry name" value="Bact_HTH_transcr_reg"/>
</dbReference>
<evidence type="ECO:0000259" key="4">
    <source>
        <dbReference type="PROSITE" id="PS50949"/>
    </source>
</evidence>
<sequence>MTTELPIRKPNRNRPEPLWHQTEQALRALIVQGDWKDGEQLPNETKLTDMLGVSRITLRHALRRLEEAGLLRREHGRGTFVRRSTIVAGIRGLTSFTDEMANLGETIGTRATEAIEMPADEEVAEALQLQPGDQVIRLRRLRLGNGNPMGIQTAYLPTARVPGLLPITGELPSLYNLLRDRYGIVPTEAEELYRVGTILPEDAALLEQPAGSPAFIVRRTTFDAHGPFEHVQSTMRADRYEIRSKLFY</sequence>
<dbReference type="PROSITE" id="PS50949">
    <property type="entry name" value="HTH_GNTR"/>
    <property type="match status" value="1"/>
</dbReference>
<dbReference type="Pfam" id="PF00392">
    <property type="entry name" value="GntR"/>
    <property type="match status" value="1"/>
</dbReference>
<dbReference type="AlphaFoldDB" id="A0A1U9Z7W1"/>
<evidence type="ECO:0000313" key="6">
    <source>
        <dbReference type="Proteomes" id="UP000191135"/>
    </source>
</evidence>
<dbReference type="RefSeq" id="WP_018067539.1">
    <property type="nucleotide sequence ID" value="NZ_AQWH01000044.1"/>
</dbReference>
<proteinExistence type="predicted"/>